<organism evidence="2 3">
    <name type="scientific">Erythroxylum novogranatense</name>
    <dbReference type="NCBI Taxonomy" id="1862640"/>
    <lineage>
        <taxon>Eukaryota</taxon>
        <taxon>Viridiplantae</taxon>
        <taxon>Streptophyta</taxon>
        <taxon>Embryophyta</taxon>
        <taxon>Tracheophyta</taxon>
        <taxon>Spermatophyta</taxon>
        <taxon>Magnoliopsida</taxon>
        <taxon>eudicotyledons</taxon>
        <taxon>Gunneridae</taxon>
        <taxon>Pentapetalae</taxon>
        <taxon>rosids</taxon>
        <taxon>fabids</taxon>
        <taxon>Malpighiales</taxon>
        <taxon>Erythroxylaceae</taxon>
        <taxon>Erythroxylum</taxon>
    </lineage>
</organism>
<reference evidence="2 3" key="1">
    <citation type="submission" date="2021-09" db="EMBL/GenBank/DDBJ databases">
        <title>Genomic insights and catalytic innovation underlie evolution of tropane alkaloids biosynthesis.</title>
        <authorList>
            <person name="Wang Y.-J."/>
            <person name="Tian T."/>
            <person name="Huang J.-P."/>
            <person name="Huang S.-X."/>
        </authorList>
    </citation>
    <scope>NUCLEOTIDE SEQUENCE [LARGE SCALE GENOMIC DNA]</scope>
    <source>
        <strain evidence="2">KIB-2018</strain>
        <tissue evidence="2">Leaf</tissue>
    </source>
</reference>
<dbReference type="InterPro" id="IPR052800">
    <property type="entry name" value="DNA_Repair_Helicase_ZGRF1"/>
</dbReference>
<feature type="domain" description="5'-3' DNA helicase ZGRF1-like N-terminal" evidence="1">
    <location>
        <begin position="157"/>
        <end position="235"/>
    </location>
</feature>
<dbReference type="GO" id="GO:0005634">
    <property type="term" value="C:nucleus"/>
    <property type="evidence" value="ECO:0007669"/>
    <property type="project" value="TreeGrafter"/>
</dbReference>
<evidence type="ECO:0000259" key="1">
    <source>
        <dbReference type="Pfam" id="PF10382"/>
    </source>
</evidence>
<dbReference type="InterPro" id="IPR018838">
    <property type="entry name" value="ZGRF1-like_N"/>
</dbReference>
<dbReference type="AlphaFoldDB" id="A0AAV8TFX9"/>
<protein>
    <recommendedName>
        <fullName evidence="1">5'-3' DNA helicase ZGRF1-like N-terminal domain-containing protein</fullName>
    </recommendedName>
</protein>
<dbReference type="GO" id="GO:0006302">
    <property type="term" value="P:double-strand break repair"/>
    <property type="evidence" value="ECO:0007669"/>
    <property type="project" value="TreeGrafter"/>
</dbReference>
<sequence length="446" mass="50642">MEDKTKKRWNVTYTKHIKQKRKVFHDGFLDLHLSSNKVKLLDDCEKLLECRILKEEEVVSTGQTLTFNTFLLYVGDPQGHVEPLCDSNFQQWNKKVLQRPRKKFASPSISTSGRKDNVEKISHNLSPSRAIIREFKKSKMQKYGAKESSLDVLKPSIKEWQVLYTTQVTQKAKKYHDGFLRLFHSGLLGRQIMLYDATRKSLDSRFLRKDEIIRSGESITFDTHLVDIEELVENQYLGDQKVQKDVFNVSDKTKTPNGHLDNPRIDKILVKESFQNPMDIQEDAYSSMSSVKSTSINKIVPRNKDLRPAHQILSILQKPKAQQSVMGSEISTHAFSTKELQGADTVADSTEGDLLHGKLFLKNGTAEDLNIAEANKTVSEEKPAFICSQRSEDSKARNIDQCHLASHNLCAGGVCSPDDESDNNSHSKHLASPMKMDECPNFDLGF</sequence>
<evidence type="ECO:0000313" key="3">
    <source>
        <dbReference type="Proteomes" id="UP001159364"/>
    </source>
</evidence>
<dbReference type="GO" id="GO:0035861">
    <property type="term" value="C:site of double-strand break"/>
    <property type="evidence" value="ECO:0007669"/>
    <property type="project" value="TreeGrafter"/>
</dbReference>
<dbReference type="EMBL" id="JAIWQS010000005">
    <property type="protein sequence ID" value="KAJ8764940.1"/>
    <property type="molecule type" value="Genomic_DNA"/>
</dbReference>
<feature type="domain" description="5'-3' DNA helicase ZGRF1-like N-terminal" evidence="1">
    <location>
        <begin position="7"/>
        <end position="79"/>
    </location>
</feature>
<dbReference type="PANTHER" id="PTHR28535">
    <property type="entry name" value="ZINC FINGER GRF-TYPE CONTAINING 1"/>
    <property type="match status" value="1"/>
</dbReference>
<dbReference type="Proteomes" id="UP001159364">
    <property type="component" value="Linkage Group LG05"/>
</dbReference>
<proteinExistence type="predicted"/>
<comment type="caution">
    <text evidence="2">The sequence shown here is derived from an EMBL/GenBank/DDBJ whole genome shotgun (WGS) entry which is preliminary data.</text>
</comment>
<keyword evidence="3" id="KW-1185">Reference proteome</keyword>
<accession>A0AAV8TFX9</accession>
<name>A0AAV8TFX9_9ROSI</name>
<dbReference type="PANTHER" id="PTHR28535:SF1">
    <property type="entry name" value="PROTEIN ZGRF1"/>
    <property type="match status" value="1"/>
</dbReference>
<dbReference type="Pfam" id="PF10382">
    <property type="entry name" value="ZGRF1-like_N"/>
    <property type="match status" value="2"/>
</dbReference>
<gene>
    <name evidence="2" type="ORF">K2173_010405</name>
</gene>
<evidence type="ECO:0000313" key="2">
    <source>
        <dbReference type="EMBL" id="KAJ8764940.1"/>
    </source>
</evidence>